<proteinExistence type="predicted"/>
<feature type="compositionally biased region" description="Gly residues" evidence="1">
    <location>
        <begin position="89"/>
        <end position="100"/>
    </location>
</feature>
<organism evidence="2">
    <name type="scientific">Chrysotila carterae</name>
    <name type="common">Marine alga</name>
    <name type="synonym">Syracosphaera carterae</name>
    <dbReference type="NCBI Taxonomy" id="13221"/>
    <lineage>
        <taxon>Eukaryota</taxon>
        <taxon>Haptista</taxon>
        <taxon>Haptophyta</taxon>
        <taxon>Prymnesiophyceae</taxon>
        <taxon>Isochrysidales</taxon>
        <taxon>Isochrysidaceae</taxon>
        <taxon>Chrysotila</taxon>
    </lineage>
</organism>
<sequence>MAWPDNEPYCLIQRTFAAESIGPFRLFRVVKTEACCSLRVWMVDLARRASRRSLLGEETYFGLIGRGGSMFEGEAYLDNGARKATEAGAGAGGGAVGATRGGTLVEA</sequence>
<reference evidence="2" key="1">
    <citation type="submission" date="2021-01" db="EMBL/GenBank/DDBJ databases">
        <authorList>
            <person name="Corre E."/>
            <person name="Pelletier E."/>
            <person name="Niang G."/>
            <person name="Scheremetjew M."/>
            <person name="Finn R."/>
            <person name="Kale V."/>
            <person name="Holt S."/>
            <person name="Cochrane G."/>
            <person name="Meng A."/>
            <person name="Brown T."/>
            <person name="Cohen L."/>
        </authorList>
    </citation>
    <scope>NUCLEOTIDE SEQUENCE</scope>
    <source>
        <strain evidence="2">CCMP645</strain>
    </source>
</reference>
<evidence type="ECO:0000256" key="1">
    <source>
        <dbReference type="SAM" id="MobiDB-lite"/>
    </source>
</evidence>
<gene>
    <name evidence="2" type="ORF">PCAR00345_LOCUS14163</name>
</gene>
<evidence type="ECO:0000313" key="2">
    <source>
        <dbReference type="EMBL" id="CAE0761551.1"/>
    </source>
</evidence>
<dbReference type="EMBL" id="HBIZ01022405">
    <property type="protein sequence ID" value="CAE0761551.1"/>
    <property type="molecule type" value="Transcribed_RNA"/>
</dbReference>
<feature type="region of interest" description="Disordered" evidence="1">
    <location>
        <begin position="87"/>
        <end position="107"/>
    </location>
</feature>
<dbReference type="AlphaFoldDB" id="A0A7S4BCJ8"/>
<protein>
    <submittedName>
        <fullName evidence="2">Uncharacterized protein</fullName>
    </submittedName>
</protein>
<name>A0A7S4BCJ8_CHRCT</name>
<accession>A0A7S4BCJ8</accession>